<dbReference type="EC" id="1.1.1.23" evidence="3 8"/>
<dbReference type="NCBIfam" id="TIGR00069">
    <property type="entry name" value="hisD"/>
    <property type="match status" value="1"/>
</dbReference>
<evidence type="ECO:0000256" key="14">
    <source>
        <dbReference type="RuleBase" id="RU004175"/>
    </source>
</evidence>
<dbReference type="GO" id="GO:0005829">
    <property type="term" value="C:cytosol"/>
    <property type="evidence" value="ECO:0007669"/>
    <property type="project" value="TreeGrafter"/>
</dbReference>
<keyword evidence="6 8" id="KW-0560">Oxidoreductase</keyword>
<dbReference type="PIRSF" id="PIRSF000099">
    <property type="entry name" value="Histidinol_dh"/>
    <property type="match status" value="1"/>
</dbReference>
<feature type="binding site" evidence="8 13">
    <location>
        <position position="415"/>
    </location>
    <ligand>
        <name>Zn(2+)</name>
        <dbReference type="ChEBI" id="CHEBI:29105"/>
    </ligand>
</feature>
<keyword evidence="8" id="KW-0368">Histidine biosynthesis</keyword>
<feature type="binding site" evidence="8 13">
    <location>
        <position position="254"/>
    </location>
    <ligand>
        <name>Zn(2+)</name>
        <dbReference type="ChEBI" id="CHEBI:29105"/>
    </ligand>
</feature>
<evidence type="ECO:0000256" key="10">
    <source>
        <dbReference type="PIRSR" id="PIRSR000099-1"/>
    </source>
</evidence>
<keyword evidence="8 11" id="KW-0520">NAD</keyword>
<dbReference type="GO" id="GO:0000105">
    <property type="term" value="P:L-histidine biosynthetic process"/>
    <property type="evidence" value="ECO:0007669"/>
    <property type="project" value="UniProtKB-UniRule"/>
</dbReference>
<dbReference type="GO" id="GO:0051287">
    <property type="term" value="F:NAD binding"/>
    <property type="evidence" value="ECO:0007669"/>
    <property type="project" value="InterPro"/>
</dbReference>
<dbReference type="SUPFAM" id="SSF53720">
    <property type="entry name" value="ALDH-like"/>
    <property type="match status" value="1"/>
</dbReference>
<dbReference type="Proteomes" id="UP000565468">
    <property type="component" value="Unassembled WGS sequence"/>
</dbReference>
<feature type="binding site" evidence="8 13">
    <location>
        <position position="257"/>
    </location>
    <ligand>
        <name>Zn(2+)</name>
        <dbReference type="ChEBI" id="CHEBI:29105"/>
    </ligand>
</feature>
<evidence type="ECO:0000256" key="2">
    <source>
        <dbReference type="ARBA" id="ARBA00010178"/>
    </source>
</evidence>
<feature type="binding site" evidence="8 12">
    <location>
        <position position="415"/>
    </location>
    <ligand>
        <name>substrate</name>
    </ligand>
</feature>
<dbReference type="Gene3D" id="3.40.50.1980">
    <property type="entry name" value="Nitrogenase molybdenum iron protein domain"/>
    <property type="match status" value="2"/>
</dbReference>
<gene>
    <name evidence="8 15" type="primary">hisD</name>
    <name evidence="15" type="ORF">HII30_15675</name>
</gene>
<feature type="binding site" evidence="8 11">
    <location>
        <position position="209"/>
    </location>
    <ligand>
        <name>NAD(+)</name>
        <dbReference type="ChEBI" id="CHEBI:57540"/>
    </ligand>
</feature>
<evidence type="ECO:0000256" key="9">
    <source>
        <dbReference type="PIRNR" id="PIRNR000099"/>
    </source>
</evidence>
<dbReference type="InterPro" id="IPR016161">
    <property type="entry name" value="Ald_DH/histidinol_DH"/>
</dbReference>
<dbReference type="AlphaFoldDB" id="A0A848MB45"/>
<evidence type="ECO:0000256" key="12">
    <source>
        <dbReference type="PIRSR" id="PIRSR000099-3"/>
    </source>
</evidence>
<feature type="binding site" evidence="8 11">
    <location>
        <position position="122"/>
    </location>
    <ligand>
        <name>NAD(+)</name>
        <dbReference type="ChEBI" id="CHEBI:57540"/>
    </ligand>
</feature>
<dbReference type="FunFam" id="3.40.50.1980:FF:000001">
    <property type="entry name" value="Histidinol dehydrogenase"/>
    <property type="match status" value="1"/>
</dbReference>
<dbReference type="InterPro" id="IPR001692">
    <property type="entry name" value="Histidinol_DH_CS"/>
</dbReference>
<feature type="binding site" evidence="8 12">
    <location>
        <position position="254"/>
    </location>
    <ligand>
        <name>substrate</name>
    </ligand>
</feature>
<dbReference type="RefSeq" id="WP_169505981.1">
    <property type="nucleotide sequence ID" value="NZ_JABBPN010000015.1"/>
</dbReference>
<keyword evidence="5 8" id="KW-0862">Zinc</keyword>
<evidence type="ECO:0000256" key="7">
    <source>
        <dbReference type="ARBA" id="ARBA00049489"/>
    </source>
</evidence>
<comment type="caution">
    <text evidence="15">The sequence shown here is derived from an EMBL/GenBank/DDBJ whole genome shotgun (WGS) entry which is preliminary data.</text>
</comment>
<dbReference type="Gene3D" id="1.20.5.1300">
    <property type="match status" value="1"/>
</dbReference>
<reference evidence="15 16" key="1">
    <citation type="submission" date="2020-04" db="EMBL/GenBank/DDBJ databases">
        <title>Paenibacillus algicola sp. nov., a novel marine bacterium producing alginate lyase.</title>
        <authorList>
            <person name="Huang H."/>
        </authorList>
    </citation>
    <scope>NUCLEOTIDE SEQUENCE [LARGE SCALE GENOMIC DNA]</scope>
    <source>
        <strain evidence="15 16">L7-75</strain>
    </source>
</reference>
<comment type="similarity">
    <text evidence="2 8 9 14">Belongs to the histidinol dehydrogenase family.</text>
</comment>
<dbReference type="UniPathway" id="UPA00031">
    <property type="reaction ID" value="UER00014"/>
</dbReference>
<comment type="cofactor">
    <cofactor evidence="8 13">
        <name>Zn(2+)</name>
        <dbReference type="ChEBI" id="CHEBI:29105"/>
    </cofactor>
    <text evidence="8 13">Binds 1 zinc ion per subunit.</text>
</comment>
<accession>A0A848MB45</accession>
<protein>
    <recommendedName>
        <fullName evidence="3 8">Histidinol dehydrogenase</fullName>
        <shortName evidence="8">HDH</shortName>
        <ecNumber evidence="3 8">1.1.1.23</ecNumber>
    </recommendedName>
</protein>
<evidence type="ECO:0000256" key="6">
    <source>
        <dbReference type="ARBA" id="ARBA00023002"/>
    </source>
</evidence>
<organism evidence="15 16">
    <name type="scientific">Paenibacillus lemnae</name>
    <dbReference type="NCBI Taxonomy" id="1330551"/>
    <lineage>
        <taxon>Bacteria</taxon>
        <taxon>Bacillati</taxon>
        <taxon>Bacillota</taxon>
        <taxon>Bacilli</taxon>
        <taxon>Bacillales</taxon>
        <taxon>Paenibacillaceae</taxon>
        <taxon>Paenibacillus</taxon>
    </lineage>
</organism>
<comment type="pathway">
    <text evidence="8">Amino-acid biosynthesis; L-histidine biosynthesis; L-histidine from 5-phospho-alpha-D-ribose 1-diphosphate: step 9/9.</text>
</comment>
<feature type="binding site" evidence="8 12">
    <location>
        <position position="257"/>
    </location>
    <ligand>
        <name>substrate</name>
    </ligand>
</feature>
<dbReference type="InterPro" id="IPR012131">
    <property type="entry name" value="Hstdl_DH"/>
</dbReference>
<dbReference type="Pfam" id="PF00815">
    <property type="entry name" value="Histidinol_dh"/>
    <property type="match status" value="1"/>
</dbReference>
<dbReference type="GO" id="GO:0008270">
    <property type="term" value="F:zinc ion binding"/>
    <property type="evidence" value="ECO:0007669"/>
    <property type="project" value="UniProtKB-UniRule"/>
</dbReference>
<feature type="binding site" evidence="8 12">
    <location>
        <position position="232"/>
    </location>
    <ligand>
        <name>substrate</name>
    </ligand>
</feature>
<evidence type="ECO:0000256" key="3">
    <source>
        <dbReference type="ARBA" id="ARBA00012965"/>
    </source>
</evidence>
<dbReference type="InterPro" id="IPR022695">
    <property type="entry name" value="Histidinol_DH_monofunct"/>
</dbReference>
<evidence type="ECO:0000256" key="5">
    <source>
        <dbReference type="ARBA" id="ARBA00022833"/>
    </source>
</evidence>
<evidence type="ECO:0000313" key="16">
    <source>
        <dbReference type="Proteomes" id="UP000565468"/>
    </source>
</evidence>
<dbReference type="EMBL" id="JABBPN010000015">
    <property type="protein sequence ID" value="NMO97203.1"/>
    <property type="molecule type" value="Genomic_DNA"/>
</dbReference>
<feature type="binding site" evidence="8 12">
    <location>
        <position position="323"/>
    </location>
    <ligand>
        <name>substrate</name>
    </ligand>
</feature>
<dbReference type="PROSITE" id="PS00611">
    <property type="entry name" value="HISOL_DEHYDROGENASE"/>
    <property type="match status" value="1"/>
</dbReference>
<comment type="function">
    <text evidence="1 8">Catalyzes the sequential NAD-dependent oxidations of L-histidinol to L-histidinaldehyde and then to L-histidine.</text>
</comment>
<feature type="binding site" evidence="8 13">
    <location>
        <position position="356"/>
    </location>
    <ligand>
        <name>Zn(2+)</name>
        <dbReference type="ChEBI" id="CHEBI:29105"/>
    </ligand>
</feature>
<feature type="active site" description="Proton acceptor" evidence="8 10">
    <location>
        <position position="322"/>
    </location>
</feature>
<evidence type="ECO:0000256" key="4">
    <source>
        <dbReference type="ARBA" id="ARBA00022723"/>
    </source>
</evidence>
<dbReference type="FunFam" id="3.40.50.1980:FF:000026">
    <property type="entry name" value="Histidinol dehydrogenase"/>
    <property type="match status" value="1"/>
</dbReference>
<evidence type="ECO:0000256" key="13">
    <source>
        <dbReference type="PIRSR" id="PIRSR000099-4"/>
    </source>
</evidence>
<dbReference type="CDD" id="cd06572">
    <property type="entry name" value="Histidinol_dh"/>
    <property type="match status" value="1"/>
</dbReference>
<name>A0A848MB45_PAELE</name>
<evidence type="ECO:0000256" key="8">
    <source>
        <dbReference type="HAMAP-Rule" id="MF_01024"/>
    </source>
</evidence>
<feature type="binding site" evidence="8 12">
    <location>
        <position position="410"/>
    </location>
    <ligand>
        <name>substrate</name>
    </ligand>
</feature>
<comment type="catalytic activity">
    <reaction evidence="7 8">
        <text>L-histidinol + 2 NAD(+) + H2O = L-histidine + 2 NADH + 3 H(+)</text>
        <dbReference type="Rhea" id="RHEA:20641"/>
        <dbReference type="ChEBI" id="CHEBI:15377"/>
        <dbReference type="ChEBI" id="CHEBI:15378"/>
        <dbReference type="ChEBI" id="CHEBI:57540"/>
        <dbReference type="ChEBI" id="CHEBI:57595"/>
        <dbReference type="ChEBI" id="CHEBI:57699"/>
        <dbReference type="ChEBI" id="CHEBI:57945"/>
        <dbReference type="EC" id="1.1.1.23"/>
    </reaction>
</comment>
<keyword evidence="4 8" id="KW-0479">Metal-binding</keyword>
<dbReference type="PRINTS" id="PR00083">
    <property type="entry name" value="HOLDHDRGNASE"/>
</dbReference>
<proteinExistence type="inferred from homology"/>
<sequence>MKIIPAQEFEMKRESDYGTPEQNAAVKEIIQAVRREGDAALLRYTEQHDKIKLIAGSLRVQESELQAAYDQVEPSFVNAIRAAAERIRSYHQRQKRNSWMDLQPDGSILGQIIRPLQRVGVYVPGGKAAYPSSVLMNVIPAQVAGVPEIVMVTPPATGGTEGINPYILVAAAEAGVTEMYRVGGAQAIAALAYGTDSIAPVDKICGPGNIYVALAKREVYGAVNIDSIAGPSEIVVLADDTAEPSYVAADLLSQAEHDEMASAVLVTPSRQLAEAVAVEVERQLELLPRRDIARASIDSYGAAVVTASLDEAISIVNRLAPEHLEIMTQDPMEIMGSIENAGAIFLGPYSSEPVGDYFAGPNHIIPTNGTARFSSPVDLDDFIKKSSMIYYSKEALLRDGETIMELARREGFEGHARAIAIRLEQEQASQTGGNDHEL</sequence>
<dbReference type="GO" id="GO:0004399">
    <property type="term" value="F:histidinol dehydrogenase activity"/>
    <property type="evidence" value="ECO:0007669"/>
    <property type="project" value="UniProtKB-UniRule"/>
</dbReference>
<feature type="active site" description="Proton acceptor" evidence="8 10">
    <location>
        <position position="323"/>
    </location>
</feature>
<evidence type="ECO:0000256" key="11">
    <source>
        <dbReference type="PIRSR" id="PIRSR000099-2"/>
    </source>
</evidence>
<keyword evidence="8" id="KW-0028">Amino-acid biosynthesis</keyword>
<keyword evidence="16" id="KW-1185">Reference proteome</keyword>
<evidence type="ECO:0000256" key="1">
    <source>
        <dbReference type="ARBA" id="ARBA00003850"/>
    </source>
</evidence>
<evidence type="ECO:0000313" key="15">
    <source>
        <dbReference type="EMBL" id="NMO97203.1"/>
    </source>
</evidence>
<dbReference type="HAMAP" id="MF_01024">
    <property type="entry name" value="HisD"/>
    <property type="match status" value="1"/>
</dbReference>
<dbReference type="PANTHER" id="PTHR21256:SF2">
    <property type="entry name" value="HISTIDINE BIOSYNTHESIS TRIFUNCTIONAL PROTEIN"/>
    <property type="match status" value="1"/>
</dbReference>
<dbReference type="PANTHER" id="PTHR21256">
    <property type="entry name" value="HISTIDINOL DEHYDROGENASE HDH"/>
    <property type="match status" value="1"/>
</dbReference>
<feature type="binding site" evidence="8 12">
    <location>
        <position position="356"/>
    </location>
    <ligand>
        <name>substrate</name>
    </ligand>
</feature>
<feature type="binding site" evidence="8 11">
    <location>
        <position position="186"/>
    </location>
    <ligand>
        <name>NAD(+)</name>
        <dbReference type="ChEBI" id="CHEBI:57540"/>
    </ligand>
</feature>